<feature type="compositionally biased region" description="Polar residues" evidence="2">
    <location>
        <begin position="610"/>
        <end position="619"/>
    </location>
</feature>
<feature type="region of interest" description="Disordered" evidence="2">
    <location>
        <begin position="680"/>
        <end position="705"/>
    </location>
</feature>
<keyword evidence="4" id="KW-1185">Reference proteome</keyword>
<dbReference type="RefSeq" id="XP_024709531.1">
    <property type="nucleotide sequence ID" value="XM_024843487.1"/>
</dbReference>
<feature type="compositionally biased region" description="Basic and acidic residues" evidence="2">
    <location>
        <begin position="1161"/>
        <end position="1182"/>
    </location>
</feature>
<dbReference type="STRING" id="1392250.A0A2I2GMZ8"/>
<feature type="region of interest" description="Disordered" evidence="2">
    <location>
        <begin position="520"/>
        <end position="655"/>
    </location>
</feature>
<feature type="compositionally biased region" description="Low complexity" evidence="2">
    <location>
        <begin position="307"/>
        <end position="320"/>
    </location>
</feature>
<feature type="compositionally biased region" description="Low complexity" evidence="2">
    <location>
        <begin position="169"/>
        <end position="181"/>
    </location>
</feature>
<sequence length="1190" mass="130349">MYGSGQQTSGPSQPEWRRPATTQQRPPPSQPPPPPSYNPNTYGPMSTQSPVVSGTGANMSPATGVDTSSWGVRYNRQQHIQTPPPLPPRPSSTPGHSSSAQPSTAASVDSSQPSWTAPQYEVQSSTPEHHQQWPTSTPYAHQQPVGSLSGPSPPPLPPPIPPAYQTAVSQPNSQPPQTSTPLYTASPFSPPAGPTFQQPNTYPSSSSVPQSYQPEQTPGLVGSPATQSASPMTAPPVPPKTSANIIPAGPSSFGAFTPSDWEHLSPHPGNVDDEKVFGSKQNTVAHAATTSDYPPSYATAAVPNPASQSVVSTPPSNVSPTIQPVHPQDTTGTHDQFRVSPVSPGTSQDTIHDQPPPPPPPIRVKTDDSLYSSASTTEASESIDGVIEAWKQPLPIDSMSPDVRNDARTSPGPSTPLRRLTPLDIPQSKQEAFIPRRDSPAHFDDVSSDLKPQPSSPRPQQIDPYEDLDPWSKSSLERYVSMLRKEAVADSDTERFKIFTAFIAKETKLREILYNVDSTEDAAEAPAPVTQPPAQESPVTDPMDSGLIPVETEEIDDSPSDTPGEPEDGRYSPGGRPILPRLHTPKITSVRRSASNPGGPKYGPERLVQGQFSRSTSVPPANDSMHKQEHSPLTTNPPRPIYTPFRYTEGPQRGSDELSIHLPAYQAYSALRQASAASGRVMSNAPNLPSEDTGSPTVPSSATQNQDDETFIGLIREKSVAYRKHATRKTSSPPPLPLSLRQGKTASSINDLRSMISSPLAKQSESPWHKTTRKGLESYSTDFSFIREAVKSWETASQSRKEALDSERLHRQEESEKHIDALFNDKEIGYADINVLEEEFRQTEARVQLDEERREFEDFEANVFKKLDKRLNDELSALRTQYESALGQLDHENSRIKDSVTDKYNLSHTMKVINEIYQKLEVRYQKRLEIALDLERRRKKTERRPLVFMGDSAALKRLDSDFDEMERRNILEAAKDRDERANRLMDSFDDAIMHGLGENQSLLDELSGKLSKVDAAAIRSSGLADSEIEQMLNSVYNVVESLRGDSESILHSFGIADSALNNADYQVSVAEARYSNADFDIFNQLESEKKKEDAKIQSDLQSKLESVRAGPAKITDTINDLLSTIDKGPIVEQSSSSGTATPSHPAESLMPGPPPSAVVPRKSEEDTAHQERLRRALEDAKKRNAARRNP</sequence>
<dbReference type="OrthoDB" id="1883964at2759"/>
<proteinExistence type="predicted"/>
<dbReference type="EMBL" id="MSFO01000001">
    <property type="protein sequence ID" value="PLB54229.1"/>
    <property type="molecule type" value="Genomic_DNA"/>
</dbReference>
<evidence type="ECO:0000256" key="2">
    <source>
        <dbReference type="SAM" id="MobiDB-lite"/>
    </source>
</evidence>
<dbReference type="AlphaFoldDB" id="A0A2I2GMZ8"/>
<feature type="region of interest" description="Disordered" evidence="2">
    <location>
        <begin position="1130"/>
        <end position="1190"/>
    </location>
</feature>
<feature type="compositionally biased region" description="Polar residues" evidence="2">
    <location>
        <begin position="684"/>
        <end position="705"/>
    </location>
</feature>
<reference evidence="3 4" key="1">
    <citation type="submission" date="2016-12" db="EMBL/GenBank/DDBJ databases">
        <title>The genomes of Aspergillus section Nigri reveals drivers in fungal speciation.</title>
        <authorList>
            <consortium name="DOE Joint Genome Institute"/>
            <person name="Vesth T.C."/>
            <person name="Nybo J."/>
            <person name="Theobald S."/>
            <person name="Brandl J."/>
            <person name="Frisvad J.C."/>
            <person name="Nielsen K.F."/>
            <person name="Lyhne E.K."/>
            <person name="Kogle M.E."/>
            <person name="Kuo A."/>
            <person name="Riley R."/>
            <person name="Clum A."/>
            <person name="Nolan M."/>
            <person name="Lipzen A."/>
            <person name="Salamov A."/>
            <person name="Henrissat B."/>
            <person name="Wiebenga A."/>
            <person name="De Vries R.P."/>
            <person name="Grigoriev I.V."/>
            <person name="Mortensen U.H."/>
            <person name="Andersen M.R."/>
            <person name="Baker S.E."/>
        </authorList>
    </citation>
    <scope>NUCLEOTIDE SEQUENCE [LARGE SCALE GENOMIC DNA]</scope>
    <source>
        <strain evidence="3 4">IBT 23096</strain>
    </source>
</reference>
<dbReference type="VEuPathDB" id="FungiDB:P170DRAFT_344830"/>
<evidence type="ECO:0000313" key="3">
    <source>
        <dbReference type="EMBL" id="PLB54229.1"/>
    </source>
</evidence>
<dbReference type="Proteomes" id="UP000234275">
    <property type="component" value="Unassembled WGS sequence"/>
</dbReference>
<accession>A0A2I2GMZ8</accession>
<feature type="compositionally biased region" description="Pro residues" evidence="2">
    <location>
        <begin position="151"/>
        <end position="162"/>
    </location>
</feature>
<feature type="compositionally biased region" description="Polar residues" evidence="2">
    <location>
        <begin position="1"/>
        <end position="12"/>
    </location>
</feature>
<gene>
    <name evidence="3" type="ORF">P170DRAFT_344830</name>
</gene>
<name>A0A2I2GMZ8_9EURO</name>
<evidence type="ECO:0000313" key="4">
    <source>
        <dbReference type="Proteomes" id="UP000234275"/>
    </source>
</evidence>
<feature type="coiled-coil region" evidence="1">
    <location>
        <begin position="833"/>
        <end position="862"/>
    </location>
</feature>
<comment type="caution">
    <text evidence="3">The sequence shown here is derived from an EMBL/GenBank/DDBJ whole genome shotgun (WGS) entry which is preliminary data.</text>
</comment>
<feature type="compositionally biased region" description="Polar residues" evidence="2">
    <location>
        <begin position="279"/>
        <end position="293"/>
    </location>
</feature>
<protein>
    <submittedName>
        <fullName evidence="3">Uncharacterized protein</fullName>
    </submittedName>
</protein>
<feature type="compositionally biased region" description="Polar residues" evidence="2">
    <location>
        <begin position="95"/>
        <end position="140"/>
    </location>
</feature>
<feature type="compositionally biased region" description="Polar residues" evidence="2">
    <location>
        <begin position="586"/>
        <end position="596"/>
    </location>
</feature>
<feature type="compositionally biased region" description="Polar residues" evidence="2">
    <location>
        <begin position="1132"/>
        <end position="1142"/>
    </location>
</feature>
<dbReference type="PANTHER" id="PTHR36721">
    <property type="entry name" value="PROLINE-RICH FAMILY PROTEIN"/>
    <property type="match status" value="1"/>
</dbReference>
<feature type="compositionally biased region" description="Pro residues" evidence="2">
    <location>
        <begin position="25"/>
        <end position="37"/>
    </location>
</feature>
<feature type="compositionally biased region" description="Low complexity" evidence="2">
    <location>
        <begin position="372"/>
        <end position="382"/>
    </location>
</feature>
<feature type="compositionally biased region" description="Pro residues" evidence="2">
    <location>
        <begin position="82"/>
        <end position="91"/>
    </location>
</feature>
<feature type="compositionally biased region" description="Low complexity" evidence="2">
    <location>
        <begin position="202"/>
        <end position="214"/>
    </location>
</feature>
<feature type="region of interest" description="Disordered" evidence="2">
    <location>
        <begin position="1"/>
        <end position="471"/>
    </location>
</feature>
<feature type="compositionally biased region" description="Basic and acidic residues" evidence="2">
    <location>
        <begin position="260"/>
        <end position="277"/>
    </location>
</feature>
<feature type="compositionally biased region" description="Basic and acidic residues" evidence="2">
    <location>
        <begin position="434"/>
        <end position="445"/>
    </location>
</feature>
<feature type="compositionally biased region" description="Polar residues" evidence="2">
    <location>
        <begin position="43"/>
        <end position="81"/>
    </location>
</feature>
<evidence type="ECO:0000256" key="1">
    <source>
        <dbReference type="SAM" id="Coils"/>
    </source>
</evidence>
<keyword evidence="1" id="KW-0175">Coiled coil</keyword>
<organism evidence="3 4">
    <name type="scientific">Aspergillus steynii IBT 23096</name>
    <dbReference type="NCBI Taxonomy" id="1392250"/>
    <lineage>
        <taxon>Eukaryota</taxon>
        <taxon>Fungi</taxon>
        <taxon>Dikarya</taxon>
        <taxon>Ascomycota</taxon>
        <taxon>Pezizomycotina</taxon>
        <taxon>Eurotiomycetes</taxon>
        <taxon>Eurotiomycetidae</taxon>
        <taxon>Eurotiales</taxon>
        <taxon>Aspergillaceae</taxon>
        <taxon>Aspergillus</taxon>
        <taxon>Aspergillus subgen. Circumdati</taxon>
    </lineage>
</organism>
<dbReference type="GeneID" id="36551187"/>
<dbReference type="PANTHER" id="PTHR36721:SF1">
    <property type="entry name" value="OS04G0446401 PROTEIN"/>
    <property type="match status" value="1"/>
</dbReference>